<keyword evidence="2" id="KW-1003">Cell membrane</keyword>
<comment type="function">
    <text evidence="7">Part of the tripartite ATP-independent periplasmic (TRAP) transport system.</text>
</comment>
<protein>
    <submittedName>
        <fullName evidence="10">Putative TRAP-type C4-dicarboxylate transport system,large permease</fullName>
    </submittedName>
</protein>
<dbReference type="EMBL" id="UGCD01000002">
    <property type="protein sequence ID" value="STI15878.1"/>
    <property type="molecule type" value="Genomic_DNA"/>
</dbReference>
<evidence type="ECO:0000256" key="4">
    <source>
        <dbReference type="ARBA" id="ARBA00022692"/>
    </source>
</evidence>
<dbReference type="Pfam" id="PF06808">
    <property type="entry name" value="DctM"/>
    <property type="match status" value="1"/>
</dbReference>
<evidence type="ECO:0000256" key="5">
    <source>
        <dbReference type="ARBA" id="ARBA00022989"/>
    </source>
</evidence>
<evidence type="ECO:0000256" key="1">
    <source>
        <dbReference type="ARBA" id="ARBA00004429"/>
    </source>
</evidence>
<sequence>MDSYIAITLFGCFFVLVFIGVPISFSIGIATVASMLLMFPWDIAAITVSQRLANGLDNFALLAIPFFIFAGTLMNSGGIAIRLINLAQVMVGRVPGSLGHVNVLANMMFGSISGSAVAAAAAVGGTLNPIQTKQGYDPAFSTAVNVSSCITGLLIPALKRVNCVFPDSWRRFCSIAIYGGIFARDLNGSCGNDSLRHYC</sequence>
<dbReference type="Proteomes" id="UP000254159">
    <property type="component" value="Unassembled WGS sequence"/>
</dbReference>
<evidence type="ECO:0000256" key="2">
    <source>
        <dbReference type="ARBA" id="ARBA00022475"/>
    </source>
</evidence>
<dbReference type="AlphaFoldDB" id="A0A376RCY0"/>
<dbReference type="GO" id="GO:0005886">
    <property type="term" value="C:plasma membrane"/>
    <property type="evidence" value="ECO:0007669"/>
    <property type="project" value="UniProtKB-SubCell"/>
</dbReference>
<reference evidence="10 11" key="1">
    <citation type="submission" date="2018-06" db="EMBL/GenBank/DDBJ databases">
        <authorList>
            <consortium name="Pathogen Informatics"/>
            <person name="Doyle S."/>
        </authorList>
    </citation>
    <scope>NUCLEOTIDE SEQUENCE [LARGE SCALE GENOMIC DNA]</scope>
    <source>
        <strain evidence="10 11">NCTC10865</strain>
    </source>
</reference>
<keyword evidence="6 8" id="KW-0472">Membrane</keyword>
<gene>
    <name evidence="10" type="primary">siaT_2</name>
    <name evidence="10" type="ORF">NCTC10865_01111</name>
</gene>
<name>A0A376RCY0_ECOLX</name>
<keyword evidence="7" id="KW-0813">Transport</keyword>
<dbReference type="PANTHER" id="PTHR33362">
    <property type="entry name" value="SIALIC ACID TRAP TRANSPORTER PERMEASE PROTEIN SIAT-RELATED"/>
    <property type="match status" value="1"/>
</dbReference>
<evidence type="ECO:0000313" key="10">
    <source>
        <dbReference type="EMBL" id="STI15878.1"/>
    </source>
</evidence>
<evidence type="ECO:0000313" key="11">
    <source>
        <dbReference type="Proteomes" id="UP000254159"/>
    </source>
</evidence>
<proteinExistence type="predicted"/>
<feature type="transmembrane region" description="Helical" evidence="8">
    <location>
        <begin position="104"/>
        <end position="127"/>
    </location>
</feature>
<evidence type="ECO:0000256" key="6">
    <source>
        <dbReference type="ARBA" id="ARBA00023136"/>
    </source>
</evidence>
<feature type="transmembrane region" description="Helical" evidence="8">
    <location>
        <begin position="139"/>
        <end position="158"/>
    </location>
</feature>
<feature type="transmembrane region" description="Helical" evidence="8">
    <location>
        <begin position="6"/>
        <end position="39"/>
    </location>
</feature>
<evidence type="ECO:0000256" key="8">
    <source>
        <dbReference type="SAM" id="Phobius"/>
    </source>
</evidence>
<organism evidence="10 11">
    <name type="scientific">Escherichia coli</name>
    <dbReference type="NCBI Taxonomy" id="562"/>
    <lineage>
        <taxon>Bacteria</taxon>
        <taxon>Pseudomonadati</taxon>
        <taxon>Pseudomonadota</taxon>
        <taxon>Gammaproteobacteria</taxon>
        <taxon>Enterobacterales</taxon>
        <taxon>Enterobacteriaceae</taxon>
        <taxon>Escherichia</taxon>
    </lineage>
</organism>
<keyword evidence="4 8" id="KW-0812">Transmembrane</keyword>
<dbReference type="PANTHER" id="PTHR33362:SF2">
    <property type="entry name" value="TRAP TRANSPORTER LARGE PERMEASE PROTEIN"/>
    <property type="match status" value="1"/>
</dbReference>
<dbReference type="InterPro" id="IPR004681">
    <property type="entry name" value="TRAP_DctM"/>
</dbReference>
<dbReference type="InterPro" id="IPR010656">
    <property type="entry name" value="DctM"/>
</dbReference>
<comment type="subcellular location">
    <subcellularLocation>
        <location evidence="1 7">Cell inner membrane</location>
        <topology evidence="1 7">Multi-pass membrane protein</topology>
    </subcellularLocation>
</comment>
<dbReference type="GO" id="GO:0022857">
    <property type="term" value="F:transmembrane transporter activity"/>
    <property type="evidence" value="ECO:0007669"/>
    <property type="project" value="UniProtKB-UniRule"/>
</dbReference>
<feature type="transmembrane region" description="Helical" evidence="8">
    <location>
        <begin position="59"/>
        <end position="84"/>
    </location>
</feature>
<feature type="domain" description="TRAP C4-dicarboxylate transport system permease DctM subunit" evidence="9">
    <location>
        <begin position="10"/>
        <end position="156"/>
    </location>
</feature>
<evidence type="ECO:0000259" key="9">
    <source>
        <dbReference type="Pfam" id="PF06808"/>
    </source>
</evidence>
<evidence type="ECO:0000256" key="7">
    <source>
        <dbReference type="RuleBase" id="RU369079"/>
    </source>
</evidence>
<keyword evidence="5 8" id="KW-1133">Transmembrane helix</keyword>
<accession>A0A376RCY0</accession>
<keyword evidence="3 7" id="KW-0997">Cell inner membrane</keyword>
<evidence type="ECO:0000256" key="3">
    <source>
        <dbReference type="ARBA" id="ARBA00022519"/>
    </source>
</evidence>